<organism evidence="1">
    <name type="scientific">Anopheles darlingi</name>
    <name type="common">Mosquito</name>
    <dbReference type="NCBI Taxonomy" id="43151"/>
    <lineage>
        <taxon>Eukaryota</taxon>
        <taxon>Metazoa</taxon>
        <taxon>Ecdysozoa</taxon>
        <taxon>Arthropoda</taxon>
        <taxon>Hexapoda</taxon>
        <taxon>Insecta</taxon>
        <taxon>Pterygota</taxon>
        <taxon>Neoptera</taxon>
        <taxon>Endopterygota</taxon>
        <taxon>Diptera</taxon>
        <taxon>Nematocera</taxon>
        <taxon>Culicoidea</taxon>
        <taxon>Culicidae</taxon>
        <taxon>Anophelinae</taxon>
        <taxon>Anopheles</taxon>
    </lineage>
</organism>
<dbReference type="PROSITE" id="PS51257">
    <property type="entry name" value="PROKAR_LIPOPROTEIN"/>
    <property type="match status" value="1"/>
</dbReference>
<name>A0A2M4DLB8_ANODA</name>
<protein>
    <submittedName>
        <fullName evidence="1">Putative secreted protein</fullName>
    </submittedName>
</protein>
<dbReference type="EMBL" id="GGFL01014188">
    <property type="protein sequence ID" value="MBW78366.1"/>
    <property type="molecule type" value="Transcribed_RNA"/>
</dbReference>
<proteinExistence type="predicted"/>
<evidence type="ECO:0000313" key="1">
    <source>
        <dbReference type="EMBL" id="MBW78366.1"/>
    </source>
</evidence>
<sequence length="116" mass="12659">MLSRSTALSSVLSSSMSCATFDSSLRFTVRTATGVRKTEGLVGGIWWSSGSKPLRGFVGNCSGVRKLRDMMLGGSRWKIYQPESATKSTTSFDCTNAGCKNEDLLSFNEDFPQYGY</sequence>
<accession>A0A2M4DLB8</accession>
<dbReference type="AlphaFoldDB" id="A0A2M4DLB8"/>
<reference evidence="1" key="1">
    <citation type="submission" date="2018-01" db="EMBL/GenBank/DDBJ databases">
        <title>An insight into the sialome of Amazonian anophelines.</title>
        <authorList>
            <person name="Ribeiro J.M."/>
            <person name="Scarpassa V."/>
            <person name="Calvo E."/>
        </authorList>
    </citation>
    <scope>NUCLEOTIDE SEQUENCE</scope>
</reference>